<sequence length="185" mass="19817">MENTQRLGTSPRFVEHLNISPPSTVEQDETPPSPLELSPVQSCCDESEWAPTTVSSSPMPLHYADKDAAPLEPSVPPKPPKKKRRSRRTVYICMLLLALLIAIGLAVGLGVCFAKTNKPKPSAQALPQTSALALATPASTTATNPLDCGQAEATHVLSPGSGLRDSHLQLHPDRCHNRTAEAESR</sequence>
<keyword evidence="2" id="KW-0812">Transmembrane</keyword>
<keyword evidence="2" id="KW-0472">Membrane</keyword>
<feature type="region of interest" description="Disordered" evidence="1">
    <location>
        <begin position="1"/>
        <end position="83"/>
    </location>
</feature>
<proteinExistence type="predicted"/>
<dbReference type="EMBL" id="MU005966">
    <property type="protein sequence ID" value="KAF2862426.1"/>
    <property type="molecule type" value="Genomic_DNA"/>
</dbReference>
<feature type="transmembrane region" description="Helical" evidence="2">
    <location>
        <begin position="90"/>
        <end position="111"/>
    </location>
</feature>
<evidence type="ECO:0000313" key="3">
    <source>
        <dbReference type="EMBL" id="KAF2862426.1"/>
    </source>
</evidence>
<evidence type="ECO:0000256" key="1">
    <source>
        <dbReference type="SAM" id="MobiDB-lite"/>
    </source>
</evidence>
<protein>
    <submittedName>
        <fullName evidence="3">Uncharacterized protein</fullName>
    </submittedName>
</protein>
<evidence type="ECO:0000256" key="2">
    <source>
        <dbReference type="SAM" id="Phobius"/>
    </source>
</evidence>
<accession>A0A6A7C4B2</accession>
<name>A0A6A7C4B2_9PEZI</name>
<keyword evidence="2" id="KW-1133">Transmembrane helix</keyword>
<reference evidence="3" key="1">
    <citation type="journal article" date="2020" name="Stud. Mycol.">
        <title>101 Dothideomycetes genomes: a test case for predicting lifestyles and emergence of pathogens.</title>
        <authorList>
            <person name="Haridas S."/>
            <person name="Albert R."/>
            <person name="Binder M."/>
            <person name="Bloem J."/>
            <person name="Labutti K."/>
            <person name="Salamov A."/>
            <person name="Andreopoulos B."/>
            <person name="Baker S."/>
            <person name="Barry K."/>
            <person name="Bills G."/>
            <person name="Bluhm B."/>
            <person name="Cannon C."/>
            <person name="Castanera R."/>
            <person name="Culley D."/>
            <person name="Daum C."/>
            <person name="Ezra D."/>
            <person name="Gonzalez J."/>
            <person name="Henrissat B."/>
            <person name="Kuo A."/>
            <person name="Liang C."/>
            <person name="Lipzen A."/>
            <person name="Lutzoni F."/>
            <person name="Magnuson J."/>
            <person name="Mondo S."/>
            <person name="Nolan M."/>
            <person name="Ohm R."/>
            <person name="Pangilinan J."/>
            <person name="Park H.-J."/>
            <person name="Ramirez L."/>
            <person name="Alfaro M."/>
            <person name="Sun H."/>
            <person name="Tritt A."/>
            <person name="Yoshinaga Y."/>
            <person name="Zwiers L.-H."/>
            <person name="Turgeon B."/>
            <person name="Goodwin S."/>
            <person name="Spatafora J."/>
            <person name="Crous P."/>
            <person name="Grigoriev I."/>
        </authorList>
    </citation>
    <scope>NUCLEOTIDE SEQUENCE</scope>
    <source>
        <strain evidence="3">CBS 480.64</strain>
    </source>
</reference>
<keyword evidence="4" id="KW-1185">Reference proteome</keyword>
<gene>
    <name evidence="3" type="ORF">K470DRAFT_256059</name>
</gene>
<organism evidence="3 4">
    <name type="scientific">Piedraia hortae CBS 480.64</name>
    <dbReference type="NCBI Taxonomy" id="1314780"/>
    <lineage>
        <taxon>Eukaryota</taxon>
        <taxon>Fungi</taxon>
        <taxon>Dikarya</taxon>
        <taxon>Ascomycota</taxon>
        <taxon>Pezizomycotina</taxon>
        <taxon>Dothideomycetes</taxon>
        <taxon>Dothideomycetidae</taxon>
        <taxon>Capnodiales</taxon>
        <taxon>Piedraiaceae</taxon>
        <taxon>Piedraia</taxon>
    </lineage>
</organism>
<dbReference type="Proteomes" id="UP000799421">
    <property type="component" value="Unassembled WGS sequence"/>
</dbReference>
<dbReference type="AlphaFoldDB" id="A0A6A7C4B2"/>
<evidence type="ECO:0000313" key="4">
    <source>
        <dbReference type="Proteomes" id="UP000799421"/>
    </source>
</evidence>